<dbReference type="OrthoDB" id="9804315at2"/>
<comment type="catalytic activity">
    <reaction evidence="8">
        <text>(6S)-5,6,7,8-tetrahydrofolate + NADP(+) = 7,8-dihydrofolate + NADPH + H(+)</text>
        <dbReference type="Rhea" id="RHEA:15009"/>
        <dbReference type="ChEBI" id="CHEBI:15378"/>
        <dbReference type="ChEBI" id="CHEBI:57451"/>
        <dbReference type="ChEBI" id="CHEBI:57453"/>
        <dbReference type="ChEBI" id="CHEBI:57783"/>
        <dbReference type="ChEBI" id="CHEBI:58349"/>
        <dbReference type="EC" id="1.5.1.3"/>
    </reaction>
</comment>
<dbReference type="GO" id="GO:0046654">
    <property type="term" value="P:tetrahydrofolate biosynthetic process"/>
    <property type="evidence" value="ECO:0007669"/>
    <property type="project" value="UniProtKB-UniPathway"/>
</dbReference>
<reference evidence="11 12" key="1">
    <citation type="submission" date="2017-06" db="EMBL/GenBank/DDBJ databases">
        <title>Yangia sp. YSBP01 complete genome sequence.</title>
        <authorList>
            <person name="Woo J.-H."/>
            <person name="Kim H.-S."/>
        </authorList>
    </citation>
    <scope>NUCLEOTIDE SEQUENCE [LARGE SCALE GENOMIC DNA]</scope>
    <source>
        <strain evidence="11 12">YSBP01</strain>
    </source>
</reference>
<evidence type="ECO:0000256" key="2">
    <source>
        <dbReference type="ARBA" id="ARBA00009539"/>
    </source>
</evidence>
<dbReference type="PANTHER" id="PTHR48069:SF3">
    <property type="entry name" value="DIHYDROFOLATE REDUCTASE"/>
    <property type="match status" value="1"/>
</dbReference>
<evidence type="ECO:0000256" key="9">
    <source>
        <dbReference type="RuleBase" id="RU004474"/>
    </source>
</evidence>
<evidence type="ECO:0000256" key="8">
    <source>
        <dbReference type="PIRNR" id="PIRNR000194"/>
    </source>
</evidence>
<dbReference type="PIRSF" id="PIRSF000194">
    <property type="entry name" value="DHFR"/>
    <property type="match status" value="1"/>
</dbReference>
<keyword evidence="5 8" id="KW-0521">NADP</keyword>
<keyword evidence="4 8" id="KW-0554">One-carbon metabolism</keyword>
<protein>
    <recommendedName>
        <fullName evidence="3 8">Dihydrofolate reductase</fullName>
        <ecNumber evidence="3 8">1.5.1.3</ecNumber>
    </recommendedName>
</protein>
<dbReference type="Gene3D" id="3.40.430.10">
    <property type="entry name" value="Dihydrofolate Reductase, subunit A"/>
    <property type="match status" value="1"/>
</dbReference>
<comment type="pathway">
    <text evidence="1 8">Cofactor biosynthesis; tetrahydrofolate biosynthesis; 5,6,7,8-tetrahydrofolate from 7,8-dihydrofolate: step 1/1.</text>
</comment>
<dbReference type="GO" id="GO:0004146">
    <property type="term" value="F:dihydrofolate reductase activity"/>
    <property type="evidence" value="ECO:0007669"/>
    <property type="project" value="UniProtKB-EC"/>
</dbReference>
<dbReference type="InterPro" id="IPR024072">
    <property type="entry name" value="DHFR-like_dom_sf"/>
</dbReference>
<dbReference type="PROSITE" id="PS00075">
    <property type="entry name" value="DHFR_1"/>
    <property type="match status" value="1"/>
</dbReference>
<dbReference type="CDD" id="cd00209">
    <property type="entry name" value="DHFR"/>
    <property type="match status" value="1"/>
</dbReference>
<dbReference type="EMBL" id="CP022190">
    <property type="protein sequence ID" value="AWI85096.1"/>
    <property type="molecule type" value="Genomic_DNA"/>
</dbReference>
<keyword evidence="6 8" id="KW-0560">Oxidoreductase</keyword>
<dbReference type="GO" id="GO:0046655">
    <property type="term" value="P:folic acid metabolic process"/>
    <property type="evidence" value="ECO:0007669"/>
    <property type="project" value="TreeGrafter"/>
</dbReference>
<proteinExistence type="inferred from homology"/>
<dbReference type="UniPathway" id="UPA00077">
    <property type="reaction ID" value="UER00158"/>
</dbReference>
<feature type="domain" description="DHFR" evidence="10">
    <location>
        <begin position="1"/>
        <end position="157"/>
    </location>
</feature>
<dbReference type="AlphaFoldDB" id="A0A2U8HJ98"/>
<dbReference type="Pfam" id="PF00186">
    <property type="entry name" value="DHFR_1"/>
    <property type="match status" value="1"/>
</dbReference>
<evidence type="ECO:0000256" key="1">
    <source>
        <dbReference type="ARBA" id="ARBA00004903"/>
    </source>
</evidence>
<comment type="similarity">
    <text evidence="2 8 9">Belongs to the dihydrofolate reductase family.</text>
</comment>
<dbReference type="Proteomes" id="UP000244915">
    <property type="component" value="Chromosome 2"/>
</dbReference>
<dbReference type="SUPFAM" id="SSF53597">
    <property type="entry name" value="Dihydrofolate reductase-like"/>
    <property type="match status" value="1"/>
</dbReference>
<dbReference type="KEGG" id="ypac:CEW88_15145"/>
<sequence length="166" mass="18521">MLSLIVARARNGAIGRDNDIPWFSPEDLKMFQRETSGGALIMGRRTWESLPVKPLKNRLNIVVSRDSSLTEHVVGSLDEALDLARELGYFRVYGMGGTTVYEGLLPKADRLLVTEVDLEVEGADAFFPAFDEAEWRELGCKELGGEGPRCVVRELVRPFADNPEPR</sequence>
<dbReference type="PROSITE" id="PS51330">
    <property type="entry name" value="DHFR_2"/>
    <property type="match status" value="1"/>
</dbReference>
<dbReference type="GO" id="GO:0050661">
    <property type="term" value="F:NADP binding"/>
    <property type="evidence" value="ECO:0007669"/>
    <property type="project" value="InterPro"/>
</dbReference>
<dbReference type="EC" id="1.5.1.3" evidence="3 8"/>
<evidence type="ECO:0000256" key="7">
    <source>
        <dbReference type="ARBA" id="ARBA00025067"/>
    </source>
</evidence>
<evidence type="ECO:0000256" key="3">
    <source>
        <dbReference type="ARBA" id="ARBA00012856"/>
    </source>
</evidence>
<dbReference type="GO" id="GO:0046452">
    <property type="term" value="P:dihydrofolate metabolic process"/>
    <property type="evidence" value="ECO:0007669"/>
    <property type="project" value="TreeGrafter"/>
</dbReference>
<dbReference type="GO" id="GO:0006730">
    <property type="term" value="P:one-carbon metabolic process"/>
    <property type="evidence" value="ECO:0007669"/>
    <property type="project" value="UniProtKB-KW"/>
</dbReference>
<comment type="function">
    <text evidence="7 8">Key enzyme in folate metabolism. Catalyzes an essential reaction for de novo glycine and purine synthesis, and for DNA precursor synthesis.</text>
</comment>
<dbReference type="PANTHER" id="PTHR48069">
    <property type="entry name" value="DIHYDROFOLATE REDUCTASE"/>
    <property type="match status" value="1"/>
</dbReference>
<evidence type="ECO:0000313" key="12">
    <source>
        <dbReference type="Proteomes" id="UP000244915"/>
    </source>
</evidence>
<evidence type="ECO:0000256" key="6">
    <source>
        <dbReference type="ARBA" id="ARBA00023002"/>
    </source>
</evidence>
<dbReference type="InterPro" id="IPR001796">
    <property type="entry name" value="DHFR_dom"/>
</dbReference>
<name>A0A2U8HJ98_9RHOB</name>
<dbReference type="InterPro" id="IPR012259">
    <property type="entry name" value="DHFR"/>
</dbReference>
<dbReference type="InterPro" id="IPR017925">
    <property type="entry name" value="DHFR_CS"/>
</dbReference>
<organism evidence="11 12">
    <name type="scientific">Alloyangia pacifica</name>
    <dbReference type="NCBI Taxonomy" id="311180"/>
    <lineage>
        <taxon>Bacteria</taxon>
        <taxon>Pseudomonadati</taxon>
        <taxon>Pseudomonadota</taxon>
        <taxon>Alphaproteobacteria</taxon>
        <taxon>Rhodobacterales</taxon>
        <taxon>Roseobacteraceae</taxon>
        <taxon>Alloyangia</taxon>
    </lineage>
</organism>
<accession>A0A2U8HJ98</accession>
<gene>
    <name evidence="11" type="ORF">CEW88_15145</name>
</gene>
<dbReference type="RefSeq" id="WP_108968535.1">
    <property type="nucleotide sequence ID" value="NZ_CP022190.1"/>
</dbReference>
<evidence type="ECO:0000256" key="5">
    <source>
        <dbReference type="ARBA" id="ARBA00022857"/>
    </source>
</evidence>
<evidence type="ECO:0000259" key="10">
    <source>
        <dbReference type="PROSITE" id="PS51330"/>
    </source>
</evidence>
<evidence type="ECO:0000256" key="4">
    <source>
        <dbReference type="ARBA" id="ARBA00022563"/>
    </source>
</evidence>
<evidence type="ECO:0000313" key="11">
    <source>
        <dbReference type="EMBL" id="AWI85096.1"/>
    </source>
</evidence>
<dbReference type="PRINTS" id="PR00070">
    <property type="entry name" value="DHFR"/>
</dbReference>